<comment type="function">
    <text evidence="4">Cell wall formation.</text>
</comment>
<dbReference type="InterPro" id="IPR016185">
    <property type="entry name" value="PreATP-grasp_dom_sf"/>
</dbReference>
<dbReference type="EC" id="6.3.2.4" evidence="4"/>
<reference evidence="9 10" key="1">
    <citation type="journal article" date="2015" name="Nature">
        <title>rRNA introns, odd ribosomes, and small enigmatic genomes across a large radiation of phyla.</title>
        <authorList>
            <person name="Brown C.T."/>
            <person name="Hug L.A."/>
            <person name="Thomas B.C."/>
            <person name="Sharon I."/>
            <person name="Castelle C.J."/>
            <person name="Singh A."/>
            <person name="Wilkins M.J."/>
            <person name="Williams K.H."/>
            <person name="Banfield J.F."/>
        </authorList>
    </citation>
    <scope>NUCLEOTIDE SEQUENCE [LARGE SCALE GENOMIC DNA]</scope>
</reference>
<dbReference type="InterPro" id="IPR011127">
    <property type="entry name" value="Dala_Dala_lig_N"/>
</dbReference>
<gene>
    <name evidence="4" type="primary">ddl</name>
    <name evidence="9" type="ORF">UR67_C0001G0192</name>
</gene>
<evidence type="ECO:0000313" key="9">
    <source>
        <dbReference type="EMBL" id="KKP70283.1"/>
    </source>
</evidence>
<accession>A0A0G0BLI1</accession>
<dbReference type="Gene3D" id="3.30.1490.20">
    <property type="entry name" value="ATP-grasp fold, A domain"/>
    <property type="match status" value="1"/>
</dbReference>
<dbReference type="PANTHER" id="PTHR23132">
    <property type="entry name" value="D-ALANINE--D-ALANINE LIGASE"/>
    <property type="match status" value="1"/>
</dbReference>
<comment type="caution">
    <text evidence="9">The sequence shown here is derived from an EMBL/GenBank/DDBJ whole genome shotgun (WGS) entry which is preliminary data.</text>
</comment>
<keyword evidence="4" id="KW-0573">Peptidoglycan synthesis</keyword>
<dbReference type="InterPro" id="IPR011095">
    <property type="entry name" value="Dala_Dala_lig_C"/>
</dbReference>
<dbReference type="AlphaFoldDB" id="A0A0G0BLI1"/>
<dbReference type="GO" id="GO:0071555">
    <property type="term" value="P:cell wall organization"/>
    <property type="evidence" value="ECO:0007669"/>
    <property type="project" value="UniProtKB-KW"/>
</dbReference>
<protein>
    <recommendedName>
        <fullName evidence="4">D-alanine--D-alanine ligase</fullName>
        <ecNumber evidence="4">6.3.2.4</ecNumber>
    </recommendedName>
    <alternativeName>
        <fullName evidence="4">D-Ala-D-Ala ligase</fullName>
    </alternativeName>
    <alternativeName>
        <fullName evidence="4">D-alanylalanine synthetase</fullName>
    </alternativeName>
</protein>
<dbReference type="EMBL" id="LBQB01000001">
    <property type="protein sequence ID" value="KKP70283.1"/>
    <property type="molecule type" value="Genomic_DNA"/>
</dbReference>
<comment type="subcellular location">
    <subcellularLocation>
        <location evidence="4">Cytoplasm</location>
    </subcellularLocation>
</comment>
<dbReference type="Pfam" id="PF01820">
    <property type="entry name" value="Dala_Dala_lig_N"/>
    <property type="match status" value="1"/>
</dbReference>
<evidence type="ECO:0000313" key="10">
    <source>
        <dbReference type="Proteomes" id="UP000034581"/>
    </source>
</evidence>
<dbReference type="HAMAP" id="MF_00047">
    <property type="entry name" value="Dala_Dala_lig"/>
    <property type="match status" value="1"/>
</dbReference>
<keyword evidence="4" id="KW-0963">Cytoplasm</keyword>
<organism evidence="9 10">
    <name type="scientific">candidate division CPR3 bacterium GW2011_GWF2_35_18</name>
    <dbReference type="NCBI Taxonomy" id="1618350"/>
    <lineage>
        <taxon>Bacteria</taxon>
        <taxon>Bacteria division CPR3</taxon>
    </lineage>
</organism>
<feature type="binding site" evidence="6">
    <location>
        <position position="311"/>
    </location>
    <ligand>
        <name>Mg(2+)</name>
        <dbReference type="ChEBI" id="CHEBI:18420"/>
        <label>1</label>
    </ligand>
</feature>
<dbReference type="PANTHER" id="PTHR23132:SF23">
    <property type="entry name" value="D-ALANINE--D-ALANINE LIGASE B"/>
    <property type="match status" value="1"/>
</dbReference>
<name>A0A0G0BLI1_UNCC3</name>
<dbReference type="PATRIC" id="fig|1618350.3.peg.200"/>
<dbReference type="UniPathway" id="UPA00219"/>
<evidence type="ECO:0000256" key="4">
    <source>
        <dbReference type="HAMAP-Rule" id="MF_00047"/>
    </source>
</evidence>
<keyword evidence="7" id="KW-0547">Nucleotide-binding</keyword>
<dbReference type="SUPFAM" id="SSF52440">
    <property type="entry name" value="PreATP-grasp domain"/>
    <property type="match status" value="1"/>
</dbReference>
<evidence type="ECO:0000256" key="7">
    <source>
        <dbReference type="PROSITE-ProRule" id="PRU00409"/>
    </source>
</evidence>
<dbReference type="GO" id="GO:0009252">
    <property type="term" value="P:peptidoglycan biosynthetic process"/>
    <property type="evidence" value="ECO:0007669"/>
    <property type="project" value="UniProtKB-UniRule"/>
</dbReference>
<dbReference type="Proteomes" id="UP000034581">
    <property type="component" value="Unassembled WGS sequence"/>
</dbReference>
<keyword evidence="7" id="KW-0067">ATP-binding</keyword>
<dbReference type="GO" id="GO:0008360">
    <property type="term" value="P:regulation of cell shape"/>
    <property type="evidence" value="ECO:0007669"/>
    <property type="project" value="UniProtKB-KW"/>
</dbReference>
<feature type="active site" evidence="5">
    <location>
        <position position="322"/>
    </location>
</feature>
<dbReference type="InterPro" id="IPR013815">
    <property type="entry name" value="ATP_grasp_subdomain_1"/>
</dbReference>
<evidence type="ECO:0000256" key="5">
    <source>
        <dbReference type="PIRSR" id="PIRSR039102-1"/>
    </source>
</evidence>
<comment type="catalytic activity">
    <reaction evidence="4">
        <text>2 D-alanine + ATP = D-alanyl-D-alanine + ADP + phosphate + H(+)</text>
        <dbReference type="Rhea" id="RHEA:11224"/>
        <dbReference type="ChEBI" id="CHEBI:15378"/>
        <dbReference type="ChEBI" id="CHEBI:30616"/>
        <dbReference type="ChEBI" id="CHEBI:43474"/>
        <dbReference type="ChEBI" id="CHEBI:57416"/>
        <dbReference type="ChEBI" id="CHEBI:57822"/>
        <dbReference type="ChEBI" id="CHEBI:456216"/>
        <dbReference type="EC" id="6.3.2.4"/>
    </reaction>
</comment>
<dbReference type="SUPFAM" id="SSF56059">
    <property type="entry name" value="Glutathione synthetase ATP-binding domain-like"/>
    <property type="match status" value="1"/>
</dbReference>
<keyword evidence="3 4" id="KW-0961">Cell wall biogenesis/degradation</keyword>
<keyword evidence="6" id="KW-0460">Magnesium</keyword>
<evidence type="ECO:0000256" key="2">
    <source>
        <dbReference type="ARBA" id="ARBA00022598"/>
    </source>
</evidence>
<comment type="pathway">
    <text evidence="4">Cell wall biogenesis; peptidoglycan biosynthesis.</text>
</comment>
<proteinExistence type="inferred from homology"/>
<feature type="binding site" evidence="6">
    <location>
        <position position="311"/>
    </location>
    <ligand>
        <name>Mg(2+)</name>
        <dbReference type="ChEBI" id="CHEBI:18420"/>
        <label>2</label>
    </ligand>
</feature>
<dbReference type="GO" id="GO:0005524">
    <property type="term" value="F:ATP binding"/>
    <property type="evidence" value="ECO:0007669"/>
    <property type="project" value="UniProtKB-UniRule"/>
</dbReference>
<evidence type="ECO:0000259" key="8">
    <source>
        <dbReference type="PROSITE" id="PS50975"/>
    </source>
</evidence>
<dbReference type="GO" id="GO:0005737">
    <property type="term" value="C:cytoplasm"/>
    <property type="evidence" value="ECO:0007669"/>
    <property type="project" value="UniProtKB-SubCell"/>
</dbReference>
<dbReference type="GO" id="GO:0008716">
    <property type="term" value="F:D-alanine-D-alanine ligase activity"/>
    <property type="evidence" value="ECO:0007669"/>
    <property type="project" value="UniProtKB-UniRule"/>
</dbReference>
<comment type="cofactor">
    <cofactor evidence="6">
        <name>Mg(2+)</name>
        <dbReference type="ChEBI" id="CHEBI:18420"/>
    </cofactor>
    <cofactor evidence="6">
        <name>Mn(2+)</name>
        <dbReference type="ChEBI" id="CHEBI:29035"/>
    </cofactor>
    <text evidence="6">Binds 2 magnesium or manganese ions per subunit.</text>
</comment>
<feature type="domain" description="ATP-grasp" evidence="8">
    <location>
        <begin position="136"/>
        <end position="357"/>
    </location>
</feature>
<keyword evidence="6" id="KW-0479">Metal-binding</keyword>
<keyword evidence="4" id="KW-0133">Cell shape</keyword>
<dbReference type="Gene3D" id="3.40.50.20">
    <property type="match status" value="1"/>
</dbReference>
<dbReference type="STRING" id="1618350.UR67_C0001G0192"/>
<feature type="binding site" evidence="6">
    <location>
        <position position="295"/>
    </location>
    <ligand>
        <name>Mg(2+)</name>
        <dbReference type="ChEBI" id="CHEBI:18420"/>
        <label>1</label>
    </ligand>
</feature>
<keyword evidence="2 4" id="KW-0436">Ligase</keyword>
<feature type="active site" evidence="5">
    <location>
        <position position="185"/>
    </location>
</feature>
<dbReference type="PIRSF" id="PIRSF039102">
    <property type="entry name" value="Ddl/VanB"/>
    <property type="match status" value="1"/>
</dbReference>
<dbReference type="Pfam" id="PF07478">
    <property type="entry name" value="Dala_Dala_lig_C"/>
    <property type="match status" value="1"/>
</dbReference>
<evidence type="ECO:0000256" key="3">
    <source>
        <dbReference type="ARBA" id="ARBA00023316"/>
    </source>
</evidence>
<dbReference type="Gene3D" id="3.30.470.20">
    <property type="entry name" value="ATP-grasp fold, B domain"/>
    <property type="match status" value="1"/>
</dbReference>
<keyword evidence="6" id="KW-0464">Manganese</keyword>
<dbReference type="GO" id="GO:0046872">
    <property type="term" value="F:metal ion binding"/>
    <property type="evidence" value="ECO:0007669"/>
    <property type="project" value="UniProtKB-KW"/>
</dbReference>
<evidence type="ECO:0000256" key="1">
    <source>
        <dbReference type="ARBA" id="ARBA00010871"/>
    </source>
</evidence>
<feature type="active site" evidence="5">
    <location>
        <position position="21"/>
    </location>
</feature>
<sequence length="370" mass="41543">MNQINQTKKRVGVIFGGKSSEKEISLATGRYIYHLLDPQLFEGIALYMDNQGFLWQIPEKLVIMNKTSDVESKLTKEAKKIRFEELPQKVDLIFNALLGKYGEDGVIQGVLELINIPYTGSGILASAVGMNKKVHKELLIHEGFLVPQDLLVTKVDWKKNKAEIIKKIETKIGFPCVVKPVCEGSSVGVAVAKKGVDLNKAIENAFYWDPEILIEKFIRGKEFMCVVWGNENPEAMLPTEVVFEGDIHTYESKYMPGKAQYHTPVRVPEEIVKEIQRQAVAIYKLIGAKGYGRVDGFVVQEGKDFKIYIGEPHTGTIMIPSSYVFQQAARTKVQTKTKIGNKKMPVNPRLLVTKILGMAEEVHGNKKGYL</sequence>
<dbReference type="InterPro" id="IPR005905">
    <property type="entry name" value="D_ala_D_ala"/>
</dbReference>
<evidence type="ECO:0000256" key="6">
    <source>
        <dbReference type="PIRSR" id="PIRSR039102-3"/>
    </source>
</evidence>
<dbReference type="PROSITE" id="PS50975">
    <property type="entry name" value="ATP_GRASP"/>
    <property type="match status" value="1"/>
</dbReference>
<comment type="similarity">
    <text evidence="1 4">Belongs to the D-alanine--D-alanine ligase family.</text>
</comment>
<dbReference type="InterPro" id="IPR011761">
    <property type="entry name" value="ATP-grasp"/>
</dbReference>